<organism evidence="3">
    <name type="scientific">viral metagenome</name>
    <dbReference type="NCBI Taxonomy" id="1070528"/>
    <lineage>
        <taxon>unclassified sequences</taxon>
        <taxon>metagenomes</taxon>
        <taxon>organismal metagenomes</taxon>
    </lineage>
</organism>
<reference evidence="3" key="1">
    <citation type="journal article" date="2020" name="Nature">
        <title>Giant virus diversity and host interactions through global metagenomics.</title>
        <authorList>
            <person name="Schulz F."/>
            <person name="Roux S."/>
            <person name="Paez-Espino D."/>
            <person name="Jungbluth S."/>
            <person name="Walsh D.A."/>
            <person name="Denef V.J."/>
            <person name="McMahon K.D."/>
            <person name="Konstantinidis K.T."/>
            <person name="Eloe-Fadrosh E.A."/>
            <person name="Kyrpides N.C."/>
            <person name="Woyke T."/>
        </authorList>
    </citation>
    <scope>NUCLEOTIDE SEQUENCE</scope>
    <source>
        <strain evidence="3">GVMAG-M-3300000115-19</strain>
    </source>
</reference>
<accession>A0A6C0EF63</accession>
<dbReference type="GO" id="GO:0016491">
    <property type="term" value="F:oxidoreductase activity"/>
    <property type="evidence" value="ECO:0007669"/>
    <property type="project" value="UniProtKB-KW"/>
</dbReference>
<dbReference type="PANTHER" id="PTHR13847">
    <property type="entry name" value="SARCOSINE DEHYDROGENASE-RELATED"/>
    <property type="match status" value="1"/>
</dbReference>
<dbReference type="AlphaFoldDB" id="A0A6C0EF63"/>
<keyword evidence="1" id="KW-0560">Oxidoreductase</keyword>
<evidence type="ECO:0000313" key="3">
    <source>
        <dbReference type="EMBL" id="QHT27816.1"/>
    </source>
</evidence>
<dbReference type="PANTHER" id="PTHR13847:SF287">
    <property type="entry name" value="FAD-DEPENDENT OXIDOREDUCTASE DOMAIN-CONTAINING PROTEIN 1"/>
    <property type="match status" value="1"/>
</dbReference>
<dbReference type="GO" id="GO:0005739">
    <property type="term" value="C:mitochondrion"/>
    <property type="evidence" value="ECO:0007669"/>
    <property type="project" value="GOC"/>
</dbReference>
<sequence>MFHLTRHLINSHKYKPGFFKNKTTDAIVIGGGVIGCSTALELSRKGFSVNVIDSNSNAGYGSTSYSSGICRMYYSVVDSVKFSWEGYNVWKNWPDYLQLKNIPDDYNYPYLKECGVLIPNTPNSGAFLEKTSQCLDEVDIPYSFITPDEADEMFNHSIDFYTRYNPATLNDNNFGSPIEGESVDNVFYMRNAGFVNDPLQATINLKDAAKQNGCRFTFNKKVVRVLQKKGRVKGVKLDSGEILHSPIVINATGPESSKITKIVYEDINCEKENDMNLTTRPLRQEIAHVTMPDYFNFKKNGKIIIDFDNGMYIRPDIGNQIIIGSNEPPCDELDWIEDAGTIDSQFTDQWTAHVYRAALRMRELPIPSSTSTRGIVSSYDVTEDWTPIYDRSNIGGYYMAIGTSGNQFKNVGVVGGLMAELIERNENGSFDEYDGFDYELKLTGNTINSSFFSRLRKPLDTSISVLG</sequence>
<dbReference type="GO" id="GO:0032981">
    <property type="term" value="P:mitochondrial respiratory chain complex I assembly"/>
    <property type="evidence" value="ECO:0007669"/>
    <property type="project" value="TreeGrafter"/>
</dbReference>
<dbReference type="InterPro" id="IPR006076">
    <property type="entry name" value="FAD-dep_OxRdtase"/>
</dbReference>
<proteinExistence type="predicted"/>
<evidence type="ECO:0000256" key="1">
    <source>
        <dbReference type="ARBA" id="ARBA00023002"/>
    </source>
</evidence>
<feature type="domain" description="FAD dependent oxidoreductase" evidence="2">
    <location>
        <begin position="25"/>
        <end position="421"/>
    </location>
</feature>
<dbReference type="SUPFAM" id="SSF51905">
    <property type="entry name" value="FAD/NAD(P)-binding domain"/>
    <property type="match status" value="1"/>
</dbReference>
<name>A0A6C0EF63_9ZZZZ</name>
<dbReference type="Gene3D" id="3.30.9.10">
    <property type="entry name" value="D-Amino Acid Oxidase, subunit A, domain 2"/>
    <property type="match status" value="1"/>
</dbReference>
<evidence type="ECO:0000259" key="2">
    <source>
        <dbReference type="Pfam" id="PF01266"/>
    </source>
</evidence>
<dbReference type="InterPro" id="IPR036188">
    <property type="entry name" value="FAD/NAD-bd_sf"/>
</dbReference>
<dbReference type="Pfam" id="PF01266">
    <property type="entry name" value="DAO"/>
    <property type="match status" value="1"/>
</dbReference>
<dbReference type="Gene3D" id="3.50.50.60">
    <property type="entry name" value="FAD/NAD(P)-binding domain"/>
    <property type="match status" value="1"/>
</dbReference>
<dbReference type="EMBL" id="MN738842">
    <property type="protein sequence ID" value="QHT27816.1"/>
    <property type="molecule type" value="Genomic_DNA"/>
</dbReference>
<protein>
    <recommendedName>
        <fullName evidence="2">FAD dependent oxidoreductase domain-containing protein</fullName>
    </recommendedName>
</protein>